<dbReference type="AlphaFoldDB" id="A0A433UBF4"/>
<evidence type="ECO:0000313" key="2">
    <source>
        <dbReference type="EMBL" id="RUS91159.1"/>
    </source>
</evidence>
<feature type="compositionally biased region" description="Polar residues" evidence="1">
    <location>
        <begin position="444"/>
        <end position="455"/>
    </location>
</feature>
<evidence type="ECO:0000313" key="3">
    <source>
        <dbReference type="Proteomes" id="UP000271974"/>
    </source>
</evidence>
<feature type="region of interest" description="Disordered" evidence="1">
    <location>
        <begin position="18"/>
        <end position="66"/>
    </location>
</feature>
<reference evidence="2 3" key="1">
    <citation type="submission" date="2019-01" db="EMBL/GenBank/DDBJ databases">
        <title>A draft genome assembly of the solar-powered sea slug Elysia chlorotica.</title>
        <authorList>
            <person name="Cai H."/>
            <person name="Li Q."/>
            <person name="Fang X."/>
            <person name="Li J."/>
            <person name="Curtis N.E."/>
            <person name="Altenburger A."/>
            <person name="Shibata T."/>
            <person name="Feng M."/>
            <person name="Maeda T."/>
            <person name="Schwartz J.A."/>
            <person name="Shigenobu S."/>
            <person name="Lundholm N."/>
            <person name="Nishiyama T."/>
            <person name="Yang H."/>
            <person name="Hasebe M."/>
            <person name="Li S."/>
            <person name="Pierce S.K."/>
            <person name="Wang J."/>
        </authorList>
    </citation>
    <scope>NUCLEOTIDE SEQUENCE [LARGE SCALE GENOMIC DNA]</scope>
    <source>
        <strain evidence="2">EC2010</strain>
        <tissue evidence="2">Whole organism of an adult</tissue>
    </source>
</reference>
<organism evidence="2 3">
    <name type="scientific">Elysia chlorotica</name>
    <name type="common">Eastern emerald elysia</name>
    <name type="synonym">Sea slug</name>
    <dbReference type="NCBI Taxonomy" id="188477"/>
    <lineage>
        <taxon>Eukaryota</taxon>
        <taxon>Metazoa</taxon>
        <taxon>Spiralia</taxon>
        <taxon>Lophotrochozoa</taxon>
        <taxon>Mollusca</taxon>
        <taxon>Gastropoda</taxon>
        <taxon>Heterobranchia</taxon>
        <taxon>Euthyneura</taxon>
        <taxon>Panpulmonata</taxon>
        <taxon>Sacoglossa</taxon>
        <taxon>Placobranchoidea</taxon>
        <taxon>Plakobranchidae</taxon>
        <taxon>Elysia</taxon>
    </lineage>
</organism>
<feature type="region of interest" description="Disordered" evidence="1">
    <location>
        <begin position="96"/>
        <end position="115"/>
    </location>
</feature>
<proteinExistence type="predicted"/>
<dbReference type="Proteomes" id="UP000271974">
    <property type="component" value="Unassembled WGS sequence"/>
</dbReference>
<gene>
    <name evidence="2" type="ORF">EGW08_001072</name>
</gene>
<keyword evidence="3" id="KW-1185">Reference proteome</keyword>
<accession>A0A433UBF4</accession>
<feature type="compositionally biased region" description="Acidic residues" evidence="1">
    <location>
        <begin position="22"/>
        <end position="31"/>
    </location>
</feature>
<feature type="region of interest" description="Disordered" evidence="1">
    <location>
        <begin position="426"/>
        <end position="455"/>
    </location>
</feature>
<evidence type="ECO:0000256" key="1">
    <source>
        <dbReference type="SAM" id="MobiDB-lite"/>
    </source>
</evidence>
<name>A0A433UBF4_ELYCH</name>
<protein>
    <submittedName>
        <fullName evidence="2">Uncharacterized protein</fullName>
    </submittedName>
</protein>
<feature type="compositionally biased region" description="Low complexity" evidence="1">
    <location>
        <begin position="40"/>
        <end position="53"/>
    </location>
</feature>
<comment type="caution">
    <text evidence="2">The sequence shown here is derived from an EMBL/GenBank/DDBJ whole genome shotgun (WGS) entry which is preliminary data.</text>
</comment>
<sequence>MGQLLSARIFSIVREAAGGTFEVEEEEEEDTTATRDDNSHASGSERASSSFEGCHTPASKRRDIDTDLDTARVHQLRKGFVEVGFGDNVYQKGSPRIDTARDGNKTWGARNADRSTADDGCNCFRRKSGGQTQRGRQFACFVDHGGSESFCHHANTGSNKRNDLSVHKCPSSAANSAAKKDRLEFWDAKNASTNVCAQHAIKDHGVNNTNNKPGKATSTAKCEVSESSPAFSVHWCEVGSVKDGYRNNNTFAMGVHRNQGDAEVESDSPCGCPKLRTLVCLPSCLDSCWSGHGRGSCCCCCERPSRGDIECGIGNDGATSAYGNGNTDTNCSSPPRSRCINRCCGKLRCAMERAMCCYNRDTFVNRSTPGEERMRPDSVVIVDILGGLSASTADKNRLSVCGGSGGGGDGNGHSIRSGSAGFVQSLDISRAGSKPKPVVVVEQPRSSAAPQDQCE</sequence>
<dbReference type="EMBL" id="RQTK01000017">
    <property type="protein sequence ID" value="RUS91159.1"/>
    <property type="molecule type" value="Genomic_DNA"/>
</dbReference>